<name>A0ABX8D9Q2_9CELL</name>
<evidence type="ECO:0000256" key="1">
    <source>
        <dbReference type="SAM" id="Phobius"/>
    </source>
</evidence>
<evidence type="ECO:0000313" key="2">
    <source>
        <dbReference type="EMBL" id="QVI62792.1"/>
    </source>
</evidence>
<dbReference type="RefSeq" id="WP_207341898.1">
    <property type="nucleotide sequence ID" value="NZ_CP074405.1"/>
</dbReference>
<proteinExistence type="predicted"/>
<keyword evidence="1" id="KW-0472">Membrane</keyword>
<dbReference type="Proteomes" id="UP000677804">
    <property type="component" value="Chromosome"/>
</dbReference>
<keyword evidence="3" id="KW-1185">Reference proteome</keyword>
<organism evidence="2 3">
    <name type="scientific">Cellulomonas wangleii</name>
    <dbReference type="NCBI Taxonomy" id="2816956"/>
    <lineage>
        <taxon>Bacteria</taxon>
        <taxon>Bacillati</taxon>
        <taxon>Actinomycetota</taxon>
        <taxon>Actinomycetes</taxon>
        <taxon>Micrococcales</taxon>
        <taxon>Cellulomonadaceae</taxon>
        <taxon>Cellulomonas</taxon>
    </lineage>
</organism>
<reference evidence="2 3" key="1">
    <citation type="submission" date="2021-05" db="EMBL/GenBank/DDBJ databases">
        <title>Novel species in genus Cellulomonas.</title>
        <authorList>
            <person name="Zhang G."/>
        </authorList>
    </citation>
    <scope>NUCLEOTIDE SEQUENCE [LARGE SCALE GENOMIC DNA]</scope>
    <source>
        <strain evidence="3">zg-ZUI222</strain>
    </source>
</reference>
<accession>A0ABX8D9Q2</accession>
<sequence>MTTTDGSATQPAAVIDLRVLPWRPRRRYKGPDIDFALFGVTELLGGVVALVVAVLGLVAVLLVVVAVALVVLELWIVALVALTLLLARFVGLLPWVVDTGRGGYERYRWLPHATRRVRELNGGGPARVRWRWV</sequence>
<protein>
    <submittedName>
        <fullName evidence="2">Uncharacterized protein</fullName>
    </submittedName>
</protein>
<keyword evidence="1" id="KW-1133">Transmembrane helix</keyword>
<feature type="transmembrane region" description="Helical" evidence="1">
    <location>
        <begin position="74"/>
        <end position="97"/>
    </location>
</feature>
<dbReference type="EMBL" id="CP074405">
    <property type="protein sequence ID" value="QVI62792.1"/>
    <property type="molecule type" value="Genomic_DNA"/>
</dbReference>
<feature type="transmembrane region" description="Helical" evidence="1">
    <location>
        <begin position="35"/>
        <end position="68"/>
    </location>
</feature>
<evidence type="ECO:0000313" key="3">
    <source>
        <dbReference type="Proteomes" id="UP000677804"/>
    </source>
</evidence>
<gene>
    <name evidence="2" type="ORF">KG103_02290</name>
</gene>
<keyword evidence="1" id="KW-0812">Transmembrane</keyword>